<gene>
    <name evidence="1" type="ORF">SAMN05444716_106144</name>
</gene>
<dbReference type="STRING" id="1176198.SAMN05444716_106144"/>
<protein>
    <submittedName>
        <fullName evidence="1">Uncharacterized protein</fullName>
    </submittedName>
</protein>
<dbReference type="RefSeq" id="WP_019432782.1">
    <property type="nucleotide sequence ID" value="NZ_CP054938.1"/>
</dbReference>
<sequence>MSAHDTDEPPQWVSVTLDVPVQRVREWDRIEVGGRTEKVESVTVLHNGRRLNFVRGGRLTLSTGRVLTVRRIVDGRRTEEPPHGSRGA</sequence>
<proteinExistence type="predicted"/>
<accession>A0A1I6USF5</accession>
<name>A0A1I6USF5_9ACTN</name>
<organism evidence="1 2">
    <name type="scientific">Streptomyces harbinensis</name>
    <dbReference type="NCBI Taxonomy" id="1176198"/>
    <lineage>
        <taxon>Bacteria</taxon>
        <taxon>Bacillati</taxon>
        <taxon>Actinomycetota</taxon>
        <taxon>Actinomycetes</taxon>
        <taxon>Kitasatosporales</taxon>
        <taxon>Streptomycetaceae</taxon>
        <taxon>Streptomyces</taxon>
    </lineage>
</organism>
<dbReference type="EMBL" id="FPAB01000006">
    <property type="protein sequence ID" value="SFT04389.1"/>
    <property type="molecule type" value="Genomic_DNA"/>
</dbReference>
<dbReference type="AlphaFoldDB" id="A0A1I6USF5"/>
<evidence type="ECO:0000313" key="2">
    <source>
        <dbReference type="Proteomes" id="UP000198873"/>
    </source>
</evidence>
<reference evidence="2" key="1">
    <citation type="submission" date="2016-10" db="EMBL/GenBank/DDBJ databases">
        <authorList>
            <person name="Varghese N."/>
            <person name="Submissions S."/>
        </authorList>
    </citation>
    <scope>NUCLEOTIDE SEQUENCE [LARGE SCALE GENOMIC DNA]</scope>
    <source>
        <strain evidence="2">CGMCC 4.7047</strain>
    </source>
</reference>
<dbReference type="Proteomes" id="UP000198873">
    <property type="component" value="Unassembled WGS sequence"/>
</dbReference>
<keyword evidence="2" id="KW-1185">Reference proteome</keyword>
<evidence type="ECO:0000313" key="1">
    <source>
        <dbReference type="EMBL" id="SFT04389.1"/>
    </source>
</evidence>